<dbReference type="PANTHER" id="PTHR43244:SF1">
    <property type="entry name" value="5,10-METHYLENETETRAHYDROMETHANOPTERIN REDUCTASE"/>
    <property type="match status" value="1"/>
</dbReference>
<protein>
    <submittedName>
        <fullName evidence="3">LLM class flavin-dependent oxidoreductase</fullName>
    </submittedName>
</protein>
<dbReference type="Pfam" id="PF00296">
    <property type="entry name" value="Bac_luciferase"/>
    <property type="match status" value="1"/>
</dbReference>
<dbReference type="GO" id="GO:0016705">
    <property type="term" value="F:oxidoreductase activity, acting on paired donors, with incorporation or reduction of molecular oxygen"/>
    <property type="evidence" value="ECO:0007669"/>
    <property type="project" value="InterPro"/>
</dbReference>
<sequence>MAFIGYHASHEQLAPSALLEAVVAAEEVGFDGAFSADHLAPWTPNQGHSGNTIAWLGAALASTRFSIGSVATPGQLYHPVVSAQAIATLVEMFPGRYFAALGSGELLNEHVTGAPWPAKDERTARLGECVEVMRGLLAGETVTHEGRVRVHEARLWTLPTAPANLMATAASPETARWAADWADGLVTMGTRRDQVAEIVDAYLDAGGLGPTCLQVHIALASTVEEGTALVRDQWAHGVVTPPEAWDIAQPEEFAARAGEPTDAELAEHVVIAVDSPEGIDALADRLADLVGAGFDRLYVHEISQDQRAFLGHRAASLLAALRRRLGSPADAGGGGR</sequence>
<accession>A0A7D5JZF8</accession>
<dbReference type="EMBL" id="CP058316">
    <property type="protein sequence ID" value="QLD12303.1"/>
    <property type="molecule type" value="Genomic_DNA"/>
</dbReference>
<keyword evidence="1" id="KW-0560">Oxidoreductase</keyword>
<dbReference type="PANTHER" id="PTHR43244">
    <property type="match status" value="1"/>
</dbReference>
<proteinExistence type="predicted"/>
<reference evidence="3 4" key="1">
    <citation type="submission" date="2020-06" db="EMBL/GenBank/DDBJ databases">
        <authorList>
            <person name="Jo H."/>
        </authorList>
    </citation>
    <scope>NUCLEOTIDE SEQUENCE [LARGE SCALE GENOMIC DNA]</scope>
    <source>
        <strain evidence="3 4">I46</strain>
    </source>
</reference>
<name>A0A7D5JZF8_9MICO</name>
<evidence type="ECO:0000256" key="1">
    <source>
        <dbReference type="ARBA" id="ARBA00023002"/>
    </source>
</evidence>
<dbReference type="Proteomes" id="UP000509638">
    <property type="component" value="Chromosome"/>
</dbReference>
<feature type="domain" description="Luciferase-like" evidence="2">
    <location>
        <begin position="10"/>
        <end position="278"/>
    </location>
</feature>
<dbReference type="InterPro" id="IPR050564">
    <property type="entry name" value="F420-G6PD/mer"/>
</dbReference>
<dbReference type="InterPro" id="IPR011251">
    <property type="entry name" value="Luciferase-like_dom"/>
</dbReference>
<evidence type="ECO:0000313" key="3">
    <source>
        <dbReference type="EMBL" id="QLD12303.1"/>
    </source>
</evidence>
<dbReference type="RefSeq" id="WP_178012942.1">
    <property type="nucleotide sequence ID" value="NZ_CP058316.1"/>
</dbReference>
<dbReference type="AlphaFoldDB" id="A0A7D5JZF8"/>
<dbReference type="InterPro" id="IPR036661">
    <property type="entry name" value="Luciferase-like_sf"/>
</dbReference>
<organism evidence="3 4">
    <name type="scientific">Microbacterium oleivorans</name>
    <dbReference type="NCBI Taxonomy" id="273677"/>
    <lineage>
        <taxon>Bacteria</taxon>
        <taxon>Bacillati</taxon>
        <taxon>Actinomycetota</taxon>
        <taxon>Actinomycetes</taxon>
        <taxon>Micrococcales</taxon>
        <taxon>Microbacteriaceae</taxon>
        <taxon>Microbacterium</taxon>
    </lineage>
</organism>
<evidence type="ECO:0000313" key="4">
    <source>
        <dbReference type="Proteomes" id="UP000509638"/>
    </source>
</evidence>
<gene>
    <name evidence="3" type="ORF">HW566_11275</name>
</gene>
<evidence type="ECO:0000259" key="2">
    <source>
        <dbReference type="Pfam" id="PF00296"/>
    </source>
</evidence>
<dbReference type="SUPFAM" id="SSF51679">
    <property type="entry name" value="Bacterial luciferase-like"/>
    <property type="match status" value="1"/>
</dbReference>
<dbReference type="Gene3D" id="3.20.20.30">
    <property type="entry name" value="Luciferase-like domain"/>
    <property type="match status" value="1"/>
</dbReference>